<dbReference type="PANTHER" id="PTHR11629:SF63">
    <property type="entry name" value="V-TYPE PROTON ATPASE SUBUNIT A"/>
    <property type="match status" value="1"/>
</dbReference>
<dbReference type="Proteomes" id="UP001597034">
    <property type="component" value="Unassembled WGS sequence"/>
</dbReference>
<dbReference type="AlphaFoldDB" id="A0ABD6DPP1"/>
<keyword evidence="5 10" id="KW-1133">Transmembrane helix</keyword>
<comment type="similarity">
    <text evidence="2 10">Belongs to the V-ATPase 116 kDa subunit family.</text>
</comment>
<dbReference type="EMBL" id="JBHUDO010000003">
    <property type="protein sequence ID" value="MFD1647063.1"/>
    <property type="molecule type" value="Genomic_DNA"/>
</dbReference>
<dbReference type="Pfam" id="PF01496">
    <property type="entry name" value="V_ATPase_I"/>
    <property type="match status" value="2"/>
</dbReference>
<evidence type="ECO:0000256" key="2">
    <source>
        <dbReference type="ARBA" id="ARBA00009904"/>
    </source>
</evidence>
<dbReference type="Gene3D" id="3.30.70.2750">
    <property type="match status" value="1"/>
</dbReference>
<feature type="transmembrane region" description="Helical" evidence="10">
    <location>
        <begin position="605"/>
        <end position="627"/>
    </location>
</feature>
<dbReference type="PANTHER" id="PTHR11629">
    <property type="entry name" value="VACUOLAR PROTON ATPASES"/>
    <property type="match status" value="1"/>
</dbReference>
<sequence length="729" mass="79594">MLRPEQMSKVSVTGSKAVMDPVIETVHDLNRVHLSDYDGSWEGFDNGTPRSDADDASEKLVTVRSLESILDVDEDDAGPSRIVTDDALDEELEEIRTGANELDDRRNAVESELREVEEKIDEVEPFTALGVPLDLLSGYDTLHVAVGQGDPSAVRSVLDDSKAIRSFDIETGDELVAVFAYPESNARESILDDLLVQANFTRTDIPDAEGDAAEYIDELRHRKQQLESKLTTIEDEIDELRLDAAGFLLAAEERLSIDVQKSEAPLQFATTESAFVAEGWIPTEEVDHLKAELSDAVGNRVDVDEIERANYRDGHATTTEHVSSEDEHSGKAAATDGGVVTMNDSPPTMQENVGPAEPFELLTKMVGLPSYDELDPTFFIMLTFPAFFGFMIGDLGYGILYAVAGFFLYSRFDSDAIRALGGIGMWAGGFTMLFGVLYGEIFGLHVVGEILFDGSPPMHKGLQPAYSRYAQTWLFVSVLAGLAHMTLGYFSGVVNHISHGIEEVIYDDLSWLTMMIGLWLAILSTAAEGIKPSFLFNTLGGEGAAYNLGYTGLPEWAAFLGLGMFALGLVVMTYGEFQHMGAPGLVVGPLESVNVLVNVLSYFRLAAVLLAKAGMAFVVNLLFFGAWEDSHGAWHFGTGGMPSQTGIEYHHYEVADIMFGGLLHGGIAMALIGVVILVVGHFAVLMLGITSAGLQGIRLEYVEFFDKFYDGDGRPFDPFGYEREFTTED</sequence>
<comment type="subcellular location">
    <subcellularLocation>
        <location evidence="1">Membrane</location>
        <topology evidence="1">Multi-pass membrane protein</topology>
    </subcellularLocation>
</comment>
<comment type="caution">
    <text evidence="13">The sequence shown here is derived from an EMBL/GenBank/DDBJ whole genome shotgun (WGS) entry which is preliminary data.</text>
</comment>
<feature type="region of interest" description="Disordered" evidence="12">
    <location>
        <begin position="312"/>
        <end position="337"/>
    </location>
</feature>
<evidence type="ECO:0000313" key="13">
    <source>
        <dbReference type="EMBL" id="MFD1647063.1"/>
    </source>
</evidence>
<dbReference type="GO" id="GO:0016020">
    <property type="term" value="C:membrane"/>
    <property type="evidence" value="ECO:0007669"/>
    <property type="project" value="UniProtKB-SubCell"/>
</dbReference>
<dbReference type="RefSeq" id="WP_256400871.1">
    <property type="nucleotide sequence ID" value="NZ_JANHJR010000003.1"/>
</dbReference>
<evidence type="ECO:0000256" key="6">
    <source>
        <dbReference type="ARBA" id="ARBA00023065"/>
    </source>
</evidence>
<keyword evidence="14" id="KW-1185">Reference proteome</keyword>
<dbReference type="Gene3D" id="3.30.70.2170">
    <property type="match status" value="1"/>
</dbReference>
<feature type="transmembrane region" description="Helical" evidence="10">
    <location>
        <begin position="509"/>
        <end position="527"/>
    </location>
</feature>
<dbReference type="GO" id="GO:0006811">
    <property type="term" value="P:monoatomic ion transport"/>
    <property type="evidence" value="ECO:0007669"/>
    <property type="project" value="UniProtKB-KW"/>
</dbReference>
<feature type="transmembrane region" description="Helical" evidence="10">
    <location>
        <begin position="556"/>
        <end position="575"/>
    </location>
</feature>
<keyword evidence="3 10" id="KW-0813">Transport</keyword>
<feature type="coiled-coil region" evidence="11">
    <location>
        <begin position="216"/>
        <end position="243"/>
    </location>
</feature>
<comment type="function">
    <text evidence="8">Component of the A-type ATP synthase that produces ATP from ADP in the presence of a proton gradient across the membrane.</text>
</comment>
<evidence type="ECO:0000256" key="10">
    <source>
        <dbReference type="RuleBase" id="RU361189"/>
    </source>
</evidence>
<evidence type="ECO:0000256" key="7">
    <source>
        <dbReference type="ARBA" id="ARBA00023136"/>
    </source>
</evidence>
<evidence type="ECO:0000256" key="12">
    <source>
        <dbReference type="SAM" id="MobiDB-lite"/>
    </source>
</evidence>
<keyword evidence="4 10" id="KW-0812">Transmembrane</keyword>
<evidence type="ECO:0000256" key="9">
    <source>
        <dbReference type="ARBA" id="ARBA00068671"/>
    </source>
</evidence>
<reference evidence="13 14" key="1">
    <citation type="journal article" date="2019" name="Int. J. Syst. Evol. Microbiol.">
        <title>The Global Catalogue of Microorganisms (GCM) 10K type strain sequencing project: providing services to taxonomists for standard genome sequencing and annotation.</title>
        <authorList>
            <consortium name="The Broad Institute Genomics Platform"/>
            <consortium name="The Broad Institute Genome Sequencing Center for Infectious Disease"/>
            <person name="Wu L."/>
            <person name="Ma J."/>
        </authorList>
    </citation>
    <scope>NUCLEOTIDE SEQUENCE [LARGE SCALE GENOMIC DNA]</scope>
    <source>
        <strain evidence="13 14">CGMCC 1.10390</strain>
    </source>
</reference>
<dbReference type="InterPro" id="IPR002490">
    <property type="entry name" value="V-ATPase_116kDa_su"/>
</dbReference>
<gene>
    <name evidence="13" type="ORF">ACFSBL_15340</name>
</gene>
<keyword evidence="11" id="KW-0175">Coiled coil</keyword>
<evidence type="ECO:0000256" key="8">
    <source>
        <dbReference type="ARBA" id="ARBA00059506"/>
    </source>
</evidence>
<accession>A0ABD6DPP1</accession>
<feature type="transmembrane region" description="Helical" evidence="10">
    <location>
        <begin position="472"/>
        <end position="497"/>
    </location>
</feature>
<evidence type="ECO:0000256" key="4">
    <source>
        <dbReference type="ARBA" id="ARBA00022692"/>
    </source>
</evidence>
<proteinExistence type="inferred from homology"/>
<dbReference type="Gene3D" id="1.20.1460.20">
    <property type="match status" value="1"/>
</dbReference>
<evidence type="ECO:0000256" key="11">
    <source>
        <dbReference type="SAM" id="Coils"/>
    </source>
</evidence>
<protein>
    <recommendedName>
        <fullName evidence="9 10">A-type ATP synthase subunit I</fullName>
    </recommendedName>
</protein>
<keyword evidence="7 10" id="KW-0472">Membrane</keyword>
<evidence type="ECO:0000256" key="3">
    <source>
        <dbReference type="ARBA" id="ARBA00022448"/>
    </source>
</evidence>
<feature type="transmembrane region" description="Helical" evidence="10">
    <location>
        <begin position="378"/>
        <end position="409"/>
    </location>
</feature>
<evidence type="ECO:0000256" key="1">
    <source>
        <dbReference type="ARBA" id="ARBA00004141"/>
    </source>
</evidence>
<name>A0ABD6DPP1_9EURY</name>
<evidence type="ECO:0000313" key="14">
    <source>
        <dbReference type="Proteomes" id="UP001597034"/>
    </source>
</evidence>
<feature type="coiled-coil region" evidence="11">
    <location>
        <begin position="92"/>
        <end position="119"/>
    </location>
</feature>
<keyword evidence="6 10" id="KW-0406">Ion transport</keyword>
<feature type="transmembrane region" description="Helical" evidence="10">
    <location>
        <begin position="667"/>
        <end position="689"/>
    </location>
</feature>
<evidence type="ECO:0000256" key="5">
    <source>
        <dbReference type="ARBA" id="ARBA00022989"/>
    </source>
</evidence>
<organism evidence="13 14">
    <name type="scientific">Haloarchaeobius litoreus</name>
    <dbReference type="NCBI Taxonomy" id="755306"/>
    <lineage>
        <taxon>Archaea</taxon>
        <taxon>Methanobacteriati</taxon>
        <taxon>Methanobacteriota</taxon>
        <taxon>Stenosarchaea group</taxon>
        <taxon>Halobacteria</taxon>
        <taxon>Halobacteriales</taxon>
        <taxon>Halorubellaceae</taxon>
        <taxon>Haloarchaeobius</taxon>
    </lineage>
</organism>